<keyword evidence="6 9" id="KW-0732">Signal</keyword>
<dbReference type="OrthoDB" id="993238at2759"/>
<dbReference type="GO" id="GO:0005576">
    <property type="term" value="C:extracellular region"/>
    <property type="evidence" value="ECO:0007669"/>
    <property type="project" value="UniProtKB-SubCell"/>
</dbReference>
<gene>
    <name evidence="10" type="ORF">C24_LOCUS23820</name>
</gene>
<dbReference type="EMBL" id="CACSHJ010000096">
    <property type="protein sequence ID" value="CAA0406092.1"/>
    <property type="molecule type" value="Genomic_DNA"/>
</dbReference>
<evidence type="ECO:0000256" key="9">
    <source>
        <dbReference type="RuleBase" id="RU367109"/>
    </source>
</evidence>
<name>A0A5S9Y9K2_ARATH</name>
<proteinExistence type="inferred from homology"/>
<evidence type="ECO:0000313" key="10">
    <source>
        <dbReference type="EMBL" id="CAA0406092.1"/>
    </source>
</evidence>
<feature type="chain" id="PRO_5027146574" description="Defensin-like protein" evidence="9">
    <location>
        <begin position="25"/>
        <end position="137"/>
    </location>
</feature>
<evidence type="ECO:0000256" key="1">
    <source>
        <dbReference type="ARBA" id="ARBA00004613"/>
    </source>
</evidence>
<evidence type="ECO:0000256" key="5">
    <source>
        <dbReference type="ARBA" id="ARBA00022577"/>
    </source>
</evidence>
<dbReference type="ExpressionAtlas" id="A0A5S9Y9K2">
    <property type="expression patterns" value="baseline"/>
</dbReference>
<dbReference type="GO" id="GO:0031640">
    <property type="term" value="P:killing of cells of another organism"/>
    <property type="evidence" value="ECO:0007669"/>
    <property type="project" value="UniProtKB-UniRule"/>
</dbReference>
<comment type="subcellular location">
    <subcellularLocation>
        <location evidence="1 9">Secreted</location>
    </subcellularLocation>
</comment>
<dbReference type="AlphaFoldDB" id="A0A5S9Y9K2"/>
<protein>
    <recommendedName>
        <fullName evidence="9">Defensin-like protein</fullName>
    </recommendedName>
</protein>
<dbReference type="PANTHER" id="PTHR36788:SF4">
    <property type="entry name" value="DEFENSIN-LIKE PROTEIN 181-RELATED"/>
    <property type="match status" value="1"/>
</dbReference>
<comment type="similarity">
    <text evidence="2 9">Belongs to the DEFL family.</text>
</comment>
<evidence type="ECO:0000256" key="8">
    <source>
        <dbReference type="ARBA" id="ARBA00023157"/>
    </source>
</evidence>
<evidence type="ECO:0000313" key="11">
    <source>
        <dbReference type="Proteomes" id="UP000434276"/>
    </source>
</evidence>
<organism evidence="10 11">
    <name type="scientific">Arabidopsis thaliana</name>
    <name type="common">Mouse-ear cress</name>
    <dbReference type="NCBI Taxonomy" id="3702"/>
    <lineage>
        <taxon>Eukaryota</taxon>
        <taxon>Viridiplantae</taxon>
        <taxon>Streptophyta</taxon>
        <taxon>Embryophyta</taxon>
        <taxon>Tracheophyta</taxon>
        <taxon>Spermatophyta</taxon>
        <taxon>Magnoliopsida</taxon>
        <taxon>eudicotyledons</taxon>
        <taxon>Gunneridae</taxon>
        <taxon>Pentapetalae</taxon>
        <taxon>rosids</taxon>
        <taxon>malvids</taxon>
        <taxon>Brassicales</taxon>
        <taxon>Brassicaceae</taxon>
        <taxon>Camelineae</taxon>
        <taxon>Arabidopsis</taxon>
    </lineage>
</organism>
<reference evidence="10 11" key="1">
    <citation type="submission" date="2019-12" db="EMBL/GenBank/DDBJ databases">
        <authorList>
            <person name="Jiao W.-B."/>
            <person name="Schneeberger K."/>
        </authorList>
    </citation>
    <scope>NUCLEOTIDE SEQUENCE [LARGE SCALE GENOMIC DNA]</scope>
    <source>
        <strain evidence="11">cv. C24</strain>
    </source>
</reference>
<sequence length="137" mass="14826">MERITSLVFFASFLIIFVSENSNGVTYFHQIVTTRGDSCDESLSLCEKCDERCKAKHGPSCISKCDGEVGMLSCTCTYECGPPLPPKGNVCSGGTGMCSGKCPYKCCDTSCAQKYNGGRGFCNSLGNYNFCQCEYPC</sequence>
<keyword evidence="4 9" id="KW-0929">Antimicrobial</keyword>
<evidence type="ECO:0000256" key="4">
    <source>
        <dbReference type="ARBA" id="ARBA00022529"/>
    </source>
</evidence>
<dbReference type="GO" id="GO:0050832">
    <property type="term" value="P:defense response to fungus"/>
    <property type="evidence" value="ECO:0007669"/>
    <property type="project" value="UniProtKB-UniRule"/>
</dbReference>
<dbReference type="PANTHER" id="PTHR36788">
    <property type="entry name" value="DEFENSIN-LIKE PROTEIN 183"/>
    <property type="match status" value="1"/>
</dbReference>
<accession>A0A5S9Y9K2</accession>
<keyword evidence="8" id="KW-1015">Disulfide bond</keyword>
<feature type="signal peptide" evidence="9">
    <location>
        <begin position="1"/>
        <end position="24"/>
    </location>
</feature>
<keyword evidence="7 9" id="KW-0611">Plant defense</keyword>
<evidence type="ECO:0000256" key="2">
    <source>
        <dbReference type="ARBA" id="ARBA00006722"/>
    </source>
</evidence>
<keyword evidence="5 9" id="KW-0295">Fungicide</keyword>
<evidence type="ECO:0000256" key="7">
    <source>
        <dbReference type="ARBA" id="ARBA00022821"/>
    </source>
</evidence>
<dbReference type="InterPro" id="IPR039641">
    <property type="entry name" value="LCR"/>
</dbReference>
<keyword evidence="3 9" id="KW-0964">Secreted</keyword>
<dbReference type="Proteomes" id="UP000434276">
    <property type="component" value="Unassembled WGS sequence"/>
</dbReference>
<evidence type="ECO:0000256" key="3">
    <source>
        <dbReference type="ARBA" id="ARBA00022525"/>
    </source>
</evidence>
<evidence type="ECO:0000256" key="6">
    <source>
        <dbReference type="ARBA" id="ARBA00022729"/>
    </source>
</evidence>